<accession>A0A6A4W5D6</accession>
<comment type="catalytic activity">
    <reaction evidence="1 9">
        <text>a myo-inositol phosphate + H2O = myo-inositol + phosphate</text>
        <dbReference type="Rhea" id="RHEA:24056"/>
        <dbReference type="ChEBI" id="CHEBI:15377"/>
        <dbReference type="ChEBI" id="CHEBI:17268"/>
        <dbReference type="ChEBI" id="CHEBI:43474"/>
        <dbReference type="ChEBI" id="CHEBI:84139"/>
        <dbReference type="EC" id="3.1.3.25"/>
    </reaction>
</comment>
<evidence type="ECO:0000313" key="11">
    <source>
        <dbReference type="Proteomes" id="UP000440578"/>
    </source>
</evidence>
<comment type="cofactor">
    <cofactor evidence="2 8 9">
        <name>Mg(2+)</name>
        <dbReference type="ChEBI" id="CHEBI:18420"/>
    </cofactor>
</comment>
<dbReference type="Gene3D" id="3.40.190.80">
    <property type="match status" value="2"/>
</dbReference>
<gene>
    <name evidence="10" type="primary">IMPA1_2</name>
    <name evidence="10" type="ORF">FJT64_025379</name>
</gene>
<dbReference type="SUPFAM" id="SSF56655">
    <property type="entry name" value="Carbohydrate phosphatase"/>
    <property type="match status" value="2"/>
</dbReference>
<dbReference type="CDD" id="cd01639">
    <property type="entry name" value="IMPase"/>
    <property type="match status" value="1"/>
</dbReference>
<reference evidence="10 11" key="1">
    <citation type="submission" date="2019-07" db="EMBL/GenBank/DDBJ databases">
        <title>Draft genome assembly of a fouling barnacle, Amphibalanus amphitrite (Darwin, 1854): The first reference genome for Thecostraca.</title>
        <authorList>
            <person name="Kim W."/>
        </authorList>
    </citation>
    <scope>NUCLEOTIDE SEQUENCE [LARGE SCALE GENOMIC DNA]</scope>
    <source>
        <strain evidence="10">SNU_AA5</strain>
        <tissue evidence="10">Soma without cirri and trophi</tissue>
    </source>
</reference>
<dbReference type="PROSITE" id="PS00629">
    <property type="entry name" value="IMP_1"/>
    <property type="match status" value="1"/>
</dbReference>
<comment type="caution">
    <text evidence="10">The sequence shown here is derived from an EMBL/GenBank/DDBJ whole genome shotgun (WGS) entry which is preliminary data.</text>
</comment>
<dbReference type="GO" id="GO:0007165">
    <property type="term" value="P:signal transduction"/>
    <property type="evidence" value="ECO:0007669"/>
    <property type="project" value="TreeGrafter"/>
</dbReference>
<dbReference type="PRINTS" id="PR00377">
    <property type="entry name" value="IMPHPHTASES"/>
</dbReference>
<evidence type="ECO:0000256" key="1">
    <source>
        <dbReference type="ARBA" id="ARBA00001033"/>
    </source>
</evidence>
<dbReference type="UniPathway" id="UPA00823">
    <property type="reaction ID" value="UER00788"/>
</dbReference>
<sequence>MAEADLELCLSTALKLAREAGGMIKDAFKKKKNVMLKASPIDLVTETDEAVEKFLFSELRKVFPQHRYIGEESVAAGAKVDLTDAPTWIIDPVDGTMNFVHSFPFTCVSIGELASEHIGQDGAVMPYLSKSLVIGEMGTSPIPEKRECVFENARILVGKAHGYRFLGSAALCMCLLAEGGADVYYTFGVYCWDVAAGCVICREAGGVVLDTADVLVFRFGRPLLCLDSRPADSPGPFRSMGSCALNMCLVASGAAELYHEAGIHCWDVAAGAVVVTEAGGVVIDTAGGEFDLLSRRVLCASSPSLGQEVASLLHQYQPPRD</sequence>
<keyword evidence="5 8" id="KW-0479">Metal-binding</keyword>
<dbReference type="GO" id="GO:0008934">
    <property type="term" value="F:inositol monophosphate 1-phosphatase activity"/>
    <property type="evidence" value="ECO:0007669"/>
    <property type="project" value="InterPro"/>
</dbReference>
<dbReference type="Gene3D" id="3.30.540.10">
    <property type="entry name" value="Fructose-1,6-Bisphosphatase, subunit A, domain 1"/>
    <property type="match status" value="1"/>
</dbReference>
<dbReference type="InterPro" id="IPR033942">
    <property type="entry name" value="IMPase"/>
</dbReference>
<dbReference type="InterPro" id="IPR000760">
    <property type="entry name" value="Inositol_monophosphatase-like"/>
</dbReference>
<dbReference type="GO" id="GO:0006021">
    <property type="term" value="P:inositol biosynthetic process"/>
    <property type="evidence" value="ECO:0007669"/>
    <property type="project" value="UniProtKB-UniPathway"/>
</dbReference>
<dbReference type="PROSITE" id="PS00630">
    <property type="entry name" value="IMP_2"/>
    <property type="match status" value="2"/>
</dbReference>
<dbReference type="OrthoDB" id="10254945at2759"/>
<evidence type="ECO:0000256" key="5">
    <source>
        <dbReference type="ARBA" id="ARBA00022723"/>
    </source>
</evidence>
<evidence type="ECO:0000256" key="8">
    <source>
        <dbReference type="PIRSR" id="PIRSR600760-2"/>
    </source>
</evidence>
<name>A0A6A4W5D6_AMPAM</name>
<dbReference type="EMBL" id="VIIS01001051">
    <property type="protein sequence ID" value="KAF0302526.1"/>
    <property type="molecule type" value="Genomic_DNA"/>
</dbReference>
<feature type="binding site" evidence="8">
    <location>
        <position position="91"/>
    </location>
    <ligand>
        <name>Mg(2+)</name>
        <dbReference type="ChEBI" id="CHEBI:18420"/>
        <label>1</label>
        <note>catalytic</note>
    </ligand>
</feature>
<feature type="binding site" evidence="8">
    <location>
        <position position="94"/>
    </location>
    <ligand>
        <name>Mg(2+)</name>
        <dbReference type="ChEBI" id="CHEBI:18420"/>
        <label>1</label>
        <note>catalytic</note>
    </ligand>
</feature>
<feature type="binding site" evidence="8">
    <location>
        <position position="71"/>
    </location>
    <ligand>
        <name>Mg(2+)</name>
        <dbReference type="ChEBI" id="CHEBI:18420"/>
        <label>1</label>
        <note>catalytic</note>
    </ligand>
</feature>
<keyword evidence="6 9" id="KW-0378">Hydrolase</keyword>
<evidence type="ECO:0000256" key="2">
    <source>
        <dbReference type="ARBA" id="ARBA00001946"/>
    </source>
</evidence>
<evidence type="ECO:0000256" key="4">
    <source>
        <dbReference type="ARBA" id="ARBA00009759"/>
    </source>
</evidence>
<dbReference type="FunFam" id="3.40.190.80:FF:000002">
    <property type="entry name" value="Inositol-1-monophosphatase"/>
    <property type="match status" value="1"/>
</dbReference>
<keyword evidence="7 8" id="KW-0460">Magnesium</keyword>
<protein>
    <recommendedName>
        <fullName evidence="9">Inositol-1-monophosphatase</fullName>
        <ecNumber evidence="9">3.1.3.25</ecNumber>
    </recommendedName>
</protein>
<keyword evidence="11" id="KW-1185">Reference proteome</keyword>
<evidence type="ECO:0000313" key="10">
    <source>
        <dbReference type="EMBL" id="KAF0302526.1"/>
    </source>
</evidence>
<dbReference type="FunFam" id="3.30.540.10:FF:000004">
    <property type="entry name" value="Inositol-1-monophosphatase"/>
    <property type="match status" value="1"/>
</dbReference>
<dbReference type="PANTHER" id="PTHR20854:SF4">
    <property type="entry name" value="INOSITOL-1-MONOPHOSPHATASE-RELATED"/>
    <property type="match status" value="1"/>
</dbReference>
<dbReference type="Pfam" id="PF00459">
    <property type="entry name" value="Inositol_P"/>
    <property type="match status" value="3"/>
</dbReference>
<comment type="pathway">
    <text evidence="3 9">Polyol metabolism; myo-inositol biosynthesis; myo-inositol from D-glucose 6-phosphate: step 2/2.</text>
</comment>
<dbReference type="GO" id="GO:0046872">
    <property type="term" value="F:metal ion binding"/>
    <property type="evidence" value="ECO:0007669"/>
    <property type="project" value="UniProtKB-KW"/>
</dbReference>
<comment type="similarity">
    <text evidence="4 9">Belongs to the inositol monophosphatase superfamily.</text>
</comment>
<dbReference type="Proteomes" id="UP000440578">
    <property type="component" value="Unassembled WGS sequence"/>
</dbReference>
<dbReference type="EC" id="3.1.3.25" evidence="9"/>
<dbReference type="InterPro" id="IPR020583">
    <property type="entry name" value="Inositol_monoP_metal-BS"/>
</dbReference>
<feature type="binding site" evidence="8">
    <location>
        <position position="267"/>
    </location>
    <ligand>
        <name>Mg(2+)</name>
        <dbReference type="ChEBI" id="CHEBI:18420"/>
        <label>1</label>
        <note>catalytic</note>
    </ligand>
</feature>
<evidence type="ECO:0000256" key="3">
    <source>
        <dbReference type="ARBA" id="ARBA00005152"/>
    </source>
</evidence>
<dbReference type="PANTHER" id="PTHR20854">
    <property type="entry name" value="INOSITOL MONOPHOSPHATASE"/>
    <property type="match status" value="1"/>
</dbReference>
<dbReference type="GO" id="GO:0046854">
    <property type="term" value="P:phosphatidylinositol phosphate biosynthetic process"/>
    <property type="evidence" value="ECO:0007669"/>
    <property type="project" value="InterPro"/>
</dbReference>
<dbReference type="InterPro" id="IPR020550">
    <property type="entry name" value="Inositol_monophosphatase_CS"/>
</dbReference>
<organism evidence="10 11">
    <name type="scientific">Amphibalanus amphitrite</name>
    <name type="common">Striped barnacle</name>
    <name type="synonym">Balanus amphitrite</name>
    <dbReference type="NCBI Taxonomy" id="1232801"/>
    <lineage>
        <taxon>Eukaryota</taxon>
        <taxon>Metazoa</taxon>
        <taxon>Ecdysozoa</taxon>
        <taxon>Arthropoda</taxon>
        <taxon>Crustacea</taxon>
        <taxon>Multicrustacea</taxon>
        <taxon>Cirripedia</taxon>
        <taxon>Thoracica</taxon>
        <taxon>Thoracicalcarea</taxon>
        <taxon>Balanomorpha</taxon>
        <taxon>Balanoidea</taxon>
        <taxon>Balanidae</taxon>
        <taxon>Amphibalaninae</taxon>
        <taxon>Amphibalanus</taxon>
    </lineage>
</organism>
<dbReference type="AlphaFoldDB" id="A0A6A4W5D6"/>
<evidence type="ECO:0000256" key="9">
    <source>
        <dbReference type="RuleBase" id="RU364068"/>
    </source>
</evidence>
<proteinExistence type="inferred from homology"/>
<evidence type="ECO:0000256" key="7">
    <source>
        <dbReference type="ARBA" id="ARBA00022842"/>
    </source>
</evidence>
<evidence type="ECO:0000256" key="6">
    <source>
        <dbReference type="ARBA" id="ARBA00022801"/>
    </source>
</evidence>